<evidence type="ECO:0000256" key="8">
    <source>
        <dbReference type="PROSITE-ProRule" id="PRU01360"/>
    </source>
</evidence>
<evidence type="ECO:0000256" key="4">
    <source>
        <dbReference type="ARBA" id="ARBA00022692"/>
    </source>
</evidence>
<dbReference type="GO" id="GO:0009279">
    <property type="term" value="C:cell outer membrane"/>
    <property type="evidence" value="ECO:0007669"/>
    <property type="project" value="UniProtKB-SubCell"/>
</dbReference>
<gene>
    <name evidence="13" type="ORF">GWK10_15800</name>
</gene>
<evidence type="ECO:0000256" key="9">
    <source>
        <dbReference type="RuleBase" id="RU003357"/>
    </source>
</evidence>
<comment type="similarity">
    <text evidence="8 9">Belongs to the TonB-dependent receptor family.</text>
</comment>
<dbReference type="RefSeq" id="WP_164033371.1">
    <property type="nucleotide sequence ID" value="NZ_JAABOQ010000007.1"/>
</dbReference>
<dbReference type="EMBL" id="JAABOQ010000007">
    <property type="protein sequence ID" value="NER18682.1"/>
    <property type="molecule type" value="Genomic_DNA"/>
</dbReference>
<dbReference type="PROSITE" id="PS52016">
    <property type="entry name" value="TONB_DEPENDENT_REC_3"/>
    <property type="match status" value="1"/>
</dbReference>
<evidence type="ECO:0000256" key="2">
    <source>
        <dbReference type="ARBA" id="ARBA00022448"/>
    </source>
</evidence>
<dbReference type="InterPro" id="IPR039426">
    <property type="entry name" value="TonB-dep_rcpt-like"/>
</dbReference>
<dbReference type="InterPro" id="IPR037066">
    <property type="entry name" value="Plug_dom_sf"/>
</dbReference>
<evidence type="ECO:0000256" key="3">
    <source>
        <dbReference type="ARBA" id="ARBA00022452"/>
    </source>
</evidence>
<dbReference type="InterPro" id="IPR012910">
    <property type="entry name" value="Plug_dom"/>
</dbReference>
<keyword evidence="7 8" id="KW-0998">Cell outer membrane</keyword>
<evidence type="ECO:0000256" key="7">
    <source>
        <dbReference type="ARBA" id="ARBA00023237"/>
    </source>
</evidence>
<dbReference type="Proteomes" id="UP000474296">
    <property type="component" value="Unassembled WGS sequence"/>
</dbReference>
<dbReference type="AlphaFoldDB" id="A0A6M0CM08"/>
<dbReference type="InterPro" id="IPR023996">
    <property type="entry name" value="TonB-dep_OMP_SusC/RagA"/>
</dbReference>
<dbReference type="NCBIfam" id="TIGR04057">
    <property type="entry name" value="SusC_RagA_signa"/>
    <property type="match status" value="1"/>
</dbReference>
<keyword evidence="5 9" id="KW-0798">TonB box</keyword>
<keyword evidence="2 8" id="KW-0813">Transport</keyword>
<dbReference type="InterPro" id="IPR023997">
    <property type="entry name" value="TonB-dep_OMP_SusC/RagA_CS"/>
</dbReference>
<keyword evidence="10" id="KW-0732">Signal</keyword>
<name>A0A6M0CM08_9FLAO</name>
<dbReference type="Pfam" id="PF07715">
    <property type="entry name" value="Plug"/>
    <property type="match status" value="1"/>
</dbReference>
<proteinExistence type="inferred from homology"/>
<dbReference type="InterPro" id="IPR008969">
    <property type="entry name" value="CarboxyPept-like_regulatory"/>
</dbReference>
<protein>
    <submittedName>
        <fullName evidence="13">SusC/RagA family TonB-linked outer membrane protein</fullName>
    </submittedName>
</protein>
<evidence type="ECO:0000313" key="14">
    <source>
        <dbReference type="Proteomes" id="UP000474296"/>
    </source>
</evidence>
<dbReference type="Gene3D" id="2.170.130.10">
    <property type="entry name" value="TonB-dependent receptor, plug domain"/>
    <property type="match status" value="1"/>
</dbReference>
<evidence type="ECO:0000259" key="11">
    <source>
        <dbReference type="Pfam" id="PF00593"/>
    </source>
</evidence>
<feature type="chain" id="PRO_5026725509" evidence="10">
    <location>
        <begin position="23"/>
        <end position="1019"/>
    </location>
</feature>
<comment type="subcellular location">
    <subcellularLocation>
        <location evidence="1 8">Cell outer membrane</location>
        <topology evidence="1 8">Multi-pass membrane protein</topology>
    </subcellularLocation>
</comment>
<accession>A0A6M0CM08</accession>
<reference evidence="13 14" key="1">
    <citation type="submission" date="2020-01" db="EMBL/GenBank/DDBJ databases">
        <title>Spongiivirga citrea KCTC 32990T.</title>
        <authorList>
            <person name="Wang G."/>
        </authorList>
    </citation>
    <scope>NUCLEOTIDE SEQUENCE [LARGE SCALE GENOMIC DNA]</scope>
    <source>
        <strain evidence="13 14">KCTC 32990</strain>
    </source>
</reference>
<evidence type="ECO:0000259" key="12">
    <source>
        <dbReference type="Pfam" id="PF07715"/>
    </source>
</evidence>
<dbReference type="Pfam" id="PF13715">
    <property type="entry name" value="CarbopepD_reg_2"/>
    <property type="match status" value="1"/>
</dbReference>
<keyword evidence="3 8" id="KW-1134">Transmembrane beta strand</keyword>
<dbReference type="InterPro" id="IPR000531">
    <property type="entry name" value="Beta-barrel_TonB"/>
</dbReference>
<keyword evidence="4 8" id="KW-0812">Transmembrane</keyword>
<evidence type="ECO:0000313" key="13">
    <source>
        <dbReference type="EMBL" id="NER18682.1"/>
    </source>
</evidence>
<feature type="signal peptide" evidence="10">
    <location>
        <begin position="1"/>
        <end position="22"/>
    </location>
</feature>
<feature type="domain" description="TonB-dependent receptor-like beta-barrel" evidence="11">
    <location>
        <begin position="404"/>
        <end position="983"/>
    </location>
</feature>
<evidence type="ECO:0000256" key="1">
    <source>
        <dbReference type="ARBA" id="ARBA00004571"/>
    </source>
</evidence>
<dbReference type="SUPFAM" id="SSF56935">
    <property type="entry name" value="Porins"/>
    <property type="match status" value="1"/>
</dbReference>
<evidence type="ECO:0000256" key="10">
    <source>
        <dbReference type="SAM" id="SignalP"/>
    </source>
</evidence>
<keyword evidence="6 8" id="KW-0472">Membrane</keyword>
<comment type="caution">
    <text evidence="13">The sequence shown here is derived from an EMBL/GenBank/DDBJ whole genome shotgun (WGS) entry which is preliminary data.</text>
</comment>
<sequence>MRSKFTLFLTLLLALVTSFSFAQEKTITGNVTAAADGLPLPGVSVVVKGTSRGVQTDFDGNYSINASSTESLVFSYLGLKEQTIAVGGKTVINVVMEEDAELLSEVVVTGYSTVKKESVTAAQTTVTAETIENVPIPALDQVLQGQVAGLSVNAGSGQPGASGTIILRGRSSFNPNANIEPLFIIDGVPVDEDNFRSINSNDIENLTVLKDASASAIYGNRGANGVIIVTTKRGSFNQPLSVTYRSQYGFTDLIEPNINFLNSTQFLTYQRDLGAGAGNGLTDAEIAQFGQVNTNWQDILLRQGKTFSQEVTFSGGGENSRSFSSLQYFEQEGTSLRSKLQRISLRSNLDARSDKLTFSSNISLNFTRNDFVVNGAAGGGSLDNPFLAAFISLPYYSPFNPDGSLNVTGLSNDPITGAALGPTGFQNTPFVTQNTNRFNTNREDEIRAVISVSGKYQLADNLSIGTNAGIDYTQENDLDVISPVSLRGQFNVPNAAAQIRGSRREATQRVLRVNWSNNVTYTNTFADKHNLEVGAFTEYFKQQFRDAGFTGFGIDPRLPNSILGLTSGQTADPDGTTPYVPTLEGRSVDLGLFSVFGLVRYGYDGKYNIEANIRRDASSRFSSDNEWGTFFSVSGRWNISKENWLSNSTWVDNLALRAGYGEVGNQDIGFGQANIFATRDLFSSGTGYAGNPGVFPFAIGNPDLRWETKKSINLGLDFGFMKGRLSGSLDVYQEDTEDILLSAPISATSGFTTILRNLGELRNTGVEFAMSYDVVQSNDLVVNLFANTAYNKNEVVSIDGEQEFVDRGNTQSLSVGDPFGSFFDVRYAGVNPANGRPLFLDVDGNLTESFSLDNRVILDKTRDPEFSGGFGLNVTYKGFGLTSLFSYATNVWRNNGTLAVVEDPSLVGIANQSTRVLDRWTQPGDITDIPDPQFFNRFADGTRYLEDSSFLRLRNITLGYTFNSDQLKNHFKSIQIYVQAQNLVTWSKWRGFDPEDNNAGSFFDFPVGRTFTLGFDINF</sequence>
<evidence type="ECO:0000256" key="6">
    <source>
        <dbReference type="ARBA" id="ARBA00023136"/>
    </source>
</evidence>
<organism evidence="13 14">
    <name type="scientific">Spongiivirga citrea</name>
    <dbReference type="NCBI Taxonomy" id="1481457"/>
    <lineage>
        <taxon>Bacteria</taxon>
        <taxon>Pseudomonadati</taxon>
        <taxon>Bacteroidota</taxon>
        <taxon>Flavobacteriia</taxon>
        <taxon>Flavobacteriales</taxon>
        <taxon>Flavobacteriaceae</taxon>
        <taxon>Spongiivirga</taxon>
    </lineage>
</organism>
<dbReference type="Gene3D" id="2.60.40.1120">
    <property type="entry name" value="Carboxypeptidase-like, regulatory domain"/>
    <property type="match status" value="1"/>
</dbReference>
<dbReference type="SUPFAM" id="SSF49464">
    <property type="entry name" value="Carboxypeptidase regulatory domain-like"/>
    <property type="match status" value="1"/>
</dbReference>
<feature type="domain" description="TonB-dependent receptor plug" evidence="12">
    <location>
        <begin position="116"/>
        <end position="226"/>
    </location>
</feature>
<dbReference type="Pfam" id="PF00593">
    <property type="entry name" value="TonB_dep_Rec_b-barrel"/>
    <property type="match status" value="1"/>
</dbReference>
<dbReference type="NCBIfam" id="TIGR04056">
    <property type="entry name" value="OMP_RagA_SusC"/>
    <property type="match status" value="1"/>
</dbReference>
<keyword evidence="14" id="KW-1185">Reference proteome</keyword>
<dbReference type="Gene3D" id="2.40.170.20">
    <property type="entry name" value="TonB-dependent receptor, beta-barrel domain"/>
    <property type="match status" value="1"/>
</dbReference>
<dbReference type="InterPro" id="IPR036942">
    <property type="entry name" value="Beta-barrel_TonB_sf"/>
</dbReference>
<evidence type="ECO:0000256" key="5">
    <source>
        <dbReference type="ARBA" id="ARBA00023077"/>
    </source>
</evidence>